<dbReference type="EMBL" id="PDOB01000022">
    <property type="protein sequence ID" value="PIL39199.1"/>
    <property type="molecule type" value="Genomic_DNA"/>
</dbReference>
<organism evidence="2 3">
    <name type="scientific">Massilia psychrophila</name>
    <dbReference type="NCBI Taxonomy" id="1603353"/>
    <lineage>
        <taxon>Bacteria</taxon>
        <taxon>Pseudomonadati</taxon>
        <taxon>Pseudomonadota</taxon>
        <taxon>Betaproteobacteria</taxon>
        <taxon>Burkholderiales</taxon>
        <taxon>Oxalobacteraceae</taxon>
        <taxon>Telluria group</taxon>
        <taxon>Massilia</taxon>
    </lineage>
</organism>
<name>A0A2G8SZJ4_9BURK</name>
<protein>
    <submittedName>
        <fullName evidence="2">Uncharacterized protein</fullName>
    </submittedName>
</protein>
<feature type="signal peptide" evidence="1">
    <location>
        <begin position="1"/>
        <end position="21"/>
    </location>
</feature>
<feature type="chain" id="PRO_5013654743" evidence="1">
    <location>
        <begin position="22"/>
        <end position="233"/>
    </location>
</feature>
<keyword evidence="1" id="KW-0732">Signal</keyword>
<proteinExistence type="predicted"/>
<evidence type="ECO:0000313" key="3">
    <source>
        <dbReference type="Proteomes" id="UP000228593"/>
    </source>
</evidence>
<evidence type="ECO:0000313" key="2">
    <source>
        <dbReference type="EMBL" id="PIL39199.1"/>
    </source>
</evidence>
<dbReference type="RefSeq" id="WP_099916606.1">
    <property type="nucleotide sequence ID" value="NZ_BMHS01000018.1"/>
</dbReference>
<dbReference type="OrthoDB" id="9794377at2"/>
<accession>A0A2G8SZJ4</accession>
<comment type="caution">
    <text evidence="2">The sequence shown here is derived from an EMBL/GenBank/DDBJ whole genome shotgun (WGS) entry which is preliminary data.</text>
</comment>
<gene>
    <name evidence="2" type="ORF">CR103_14015</name>
</gene>
<evidence type="ECO:0000256" key="1">
    <source>
        <dbReference type="SAM" id="SignalP"/>
    </source>
</evidence>
<reference evidence="2 3" key="1">
    <citation type="submission" date="2017-10" db="EMBL/GenBank/DDBJ databases">
        <title>Massilia psychrophilum sp. nov., a novel purple-pigmented bacterium isolated from Tianshan glacier, Xinjiang Municipality, China.</title>
        <authorList>
            <person name="Wang H."/>
        </authorList>
    </citation>
    <scope>NUCLEOTIDE SEQUENCE [LARGE SCALE GENOMIC DNA]</scope>
    <source>
        <strain evidence="2 3">JCM 30813</strain>
    </source>
</reference>
<sequence>MILRSVIFTVTLLLANSSANAQYASVVESEAARKSSEEVKVDAARAALLNAQFWVVPNPKASSRLTFREGLKGGSDAEFVLTEPSTFKVVGFAPDEYKIYHYVLIEFPDGKRAYLAESNSFDDGSKKNDLFADIYTPGKPRYDFIEYILTASPEDVRLAEKTMRTKATAAATAWKARGGVSIGMTPGQVRASNWGKPDKINRSTGSYGVHEQWVYGSNSYIYLENGFVRSIQN</sequence>
<dbReference type="Proteomes" id="UP000228593">
    <property type="component" value="Unassembled WGS sequence"/>
</dbReference>
<keyword evidence="3" id="KW-1185">Reference proteome</keyword>
<dbReference type="AlphaFoldDB" id="A0A2G8SZJ4"/>